<organism evidence="1 2">
    <name type="scientific">Pistacia integerrima</name>
    <dbReference type="NCBI Taxonomy" id="434235"/>
    <lineage>
        <taxon>Eukaryota</taxon>
        <taxon>Viridiplantae</taxon>
        <taxon>Streptophyta</taxon>
        <taxon>Embryophyta</taxon>
        <taxon>Tracheophyta</taxon>
        <taxon>Spermatophyta</taxon>
        <taxon>Magnoliopsida</taxon>
        <taxon>eudicotyledons</taxon>
        <taxon>Gunneridae</taxon>
        <taxon>Pentapetalae</taxon>
        <taxon>rosids</taxon>
        <taxon>malvids</taxon>
        <taxon>Sapindales</taxon>
        <taxon>Anacardiaceae</taxon>
        <taxon>Pistacia</taxon>
    </lineage>
</organism>
<evidence type="ECO:0000313" key="2">
    <source>
        <dbReference type="Proteomes" id="UP001163603"/>
    </source>
</evidence>
<dbReference type="EMBL" id="CM047741">
    <property type="protein sequence ID" value="KAJ0038127.1"/>
    <property type="molecule type" value="Genomic_DNA"/>
</dbReference>
<evidence type="ECO:0000313" key="1">
    <source>
        <dbReference type="EMBL" id="KAJ0038127.1"/>
    </source>
</evidence>
<sequence length="632" mass="68948">MVCFLEVNSADFIPKLQHLNTHLVSYKVHLKREFTIIKYFLVVSDNEQVFAHSTLDRKSDSKPFDYQDNALESTRLKSGNSIVKEYQNGVLCASKPSEGDADKLSYMKNDADGWTATKLDHSVNLNDITNDNEKDVRDLAAQHSHSCRETESFEDSVFYMDKSVMECELPELIVCYKESTYHVKDICIDEGVPSQDRILFESDTDEKGVCSLLPPEKNRNDELMEEKINTVMPVIDVLKSSAENDSNTDTVNQYDFPPTHDSDKDAVGLCDSKDLVLTDEVKDDETDKTADDVSKKFSLGDLLSMQGLTTENSYSKSSSNDETETQQGCDGKKVLASDAFVSLAEESNSGTKEEIMVSSDLVSGVEDSNNGSEEAILANCTTVSASEGNHNGSKEATLASPDLVSGEAVLANAALVSSANESNGGTKEGELVTSDLVSAAEESNNGGEEEILENSALVSGDEEKNNDATLASHDLVSGSEESTKISMDEKLLYNSKVETGSITFDFDASASTARGKEECPQNGNSKQIETPDTLKLEDAPRLSVSSQVRNGIGESSFSATGPISGLVTYSGPIAYSGSLSLRSDSSTTSTRSFAFPILQSEWNSSPVRMAKADRRHFRKHKCWRQGLLCCRF</sequence>
<comment type="caution">
    <text evidence="1">The sequence shown here is derived from an EMBL/GenBank/DDBJ whole genome shotgun (WGS) entry which is preliminary data.</text>
</comment>
<reference evidence="2" key="1">
    <citation type="journal article" date="2023" name="G3 (Bethesda)">
        <title>Genome assembly and association tests identify interacting loci associated with vigor, precocity, and sex in interspecific pistachio rootstocks.</title>
        <authorList>
            <person name="Palmer W."/>
            <person name="Jacygrad E."/>
            <person name="Sagayaradj S."/>
            <person name="Cavanaugh K."/>
            <person name="Han R."/>
            <person name="Bertier L."/>
            <person name="Beede B."/>
            <person name="Kafkas S."/>
            <person name="Golino D."/>
            <person name="Preece J."/>
            <person name="Michelmore R."/>
        </authorList>
    </citation>
    <scope>NUCLEOTIDE SEQUENCE [LARGE SCALE GENOMIC DNA]</scope>
</reference>
<proteinExistence type="predicted"/>
<dbReference type="Proteomes" id="UP001163603">
    <property type="component" value="Chromosome 6"/>
</dbReference>
<protein>
    <submittedName>
        <fullName evidence="1">Uncharacterized protein</fullName>
    </submittedName>
</protein>
<keyword evidence="2" id="KW-1185">Reference proteome</keyword>
<gene>
    <name evidence="1" type="ORF">Pint_23447</name>
</gene>
<accession>A0ACC0YJB0</accession>
<name>A0ACC0YJB0_9ROSI</name>